<feature type="binding site" evidence="8">
    <location>
        <position position="178"/>
    </location>
    <ligand>
        <name>Zn(2+)</name>
        <dbReference type="ChEBI" id="CHEBI:29105"/>
        <label>1</label>
    </ligand>
</feature>
<protein>
    <submittedName>
        <fullName evidence="9">M42 family peptidase</fullName>
    </submittedName>
</protein>
<evidence type="ECO:0000256" key="5">
    <source>
        <dbReference type="ARBA" id="ARBA00022801"/>
    </source>
</evidence>
<dbReference type="InterPro" id="IPR051464">
    <property type="entry name" value="Peptidase_M42_aminopept"/>
</dbReference>
<comment type="cofactor">
    <cofactor evidence="8">
        <name>a divalent metal cation</name>
        <dbReference type="ChEBI" id="CHEBI:60240"/>
    </cofactor>
    <text evidence="8">Binds 2 divalent metal cations per subunit.</text>
</comment>
<keyword evidence="5" id="KW-0378">Hydrolase</keyword>
<keyword evidence="4 8" id="KW-0479">Metal-binding</keyword>
<evidence type="ECO:0000256" key="2">
    <source>
        <dbReference type="ARBA" id="ARBA00022438"/>
    </source>
</evidence>
<dbReference type="Proteomes" id="UP001179600">
    <property type="component" value="Chromosome"/>
</dbReference>
<dbReference type="RefSeq" id="WP_126761493.1">
    <property type="nucleotide sequence ID" value="NZ_BKBT01000001.1"/>
</dbReference>
<dbReference type="SUPFAM" id="SSF101821">
    <property type="entry name" value="Aminopeptidase/glucanase lid domain"/>
    <property type="match status" value="1"/>
</dbReference>
<feature type="binding site" evidence="8">
    <location>
        <position position="178"/>
    </location>
    <ligand>
        <name>Zn(2+)</name>
        <dbReference type="ChEBI" id="CHEBI:29105"/>
        <label>2</label>
    </ligand>
</feature>
<dbReference type="InterPro" id="IPR008007">
    <property type="entry name" value="Peptidase_M42"/>
</dbReference>
<dbReference type="Gene3D" id="3.40.630.10">
    <property type="entry name" value="Zn peptidases"/>
    <property type="match status" value="1"/>
</dbReference>
<dbReference type="PANTHER" id="PTHR32481:SF0">
    <property type="entry name" value="AMINOPEPTIDASE YPDE-RELATED"/>
    <property type="match status" value="1"/>
</dbReference>
<evidence type="ECO:0000256" key="1">
    <source>
        <dbReference type="ARBA" id="ARBA00006272"/>
    </source>
</evidence>
<keyword evidence="3" id="KW-0645">Protease</keyword>
<dbReference type="GO" id="GO:0004177">
    <property type="term" value="F:aminopeptidase activity"/>
    <property type="evidence" value="ECO:0007669"/>
    <property type="project" value="UniProtKB-UniRule"/>
</dbReference>
<evidence type="ECO:0000256" key="7">
    <source>
        <dbReference type="PIRSR" id="PIRSR001123-1"/>
    </source>
</evidence>
<feature type="active site" description="Proton acceptor" evidence="7">
    <location>
        <position position="210"/>
    </location>
</feature>
<organism evidence="9 10">
    <name type="scientific">Vagococcus lutrae</name>
    <dbReference type="NCBI Taxonomy" id="81947"/>
    <lineage>
        <taxon>Bacteria</taxon>
        <taxon>Bacillati</taxon>
        <taxon>Bacillota</taxon>
        <taxon>Bacilli</taxon>
        <taxon>Lactobacillales</taxon>
        <taxon>Enterococcaceae</taxon>
        <taxon>Vagococcus</taxon>
    </lineage>
</organism>
<feature type="binding site" evidence="8">
    <location>
        <position position="66"/>
    </location>
    <ligand>
        <name>Zn(2+)</name>
        <dbReference type="ChEBI" id="CHEBI:29105"/>
        <label>1</label>
    </ligand>
</feature>
<reference evidence="9" key="1">
    <citation type="submission" date="2023-01" db="EMBL/GenBank/DDBJ databases">
        <title>Oxazolidinone resistance genes in florfenicol resistant enterococci from beef cattle and veal calves at slaughter.</title>
        <authorList>
            <person name="Biggel M."/>
        </authorList>
    </citation>
    <scope>NUCLEOTIDE SEQUENCE</scope>
    <source>
        <strain evidence="9">K204-1</strain>
    </source>
</reference>
<evidence type="ECO:0000313" key="10">
    <source>
        <dbReference type="Proteomes" id="UP001179600"/>
    </source>
</evidence>
<dbReference type="PIRSF" id="PIRSF001123">
    <property type="entry name" value="PepA_GA"/>
    <property type="match status" value="1"/>
</dbReference>
<evidence type="ECO:0000256" key="8">
    <source>
        <dbReference type="PIRSR" id="PIRSR001123-2"/>
    </source>
</evidence>
<evidence type="ECO:0000313" key="9">
    <source>
        <dbReference type="EMBL" id="WCG22354.1"/>
    </source>
</evidence>
<dbReference type="GO" id="GO:0006508">
    <property type="term" value="P:proteolysis"/>
    <property type="evidence" value="ECO:0007669"/>
    <property type="project" value="UniProtKB-KW"/>
</dbReference>
<accession>A0AAF0BFV1</accession>
<dbReference type="Pfam" id="PF05343">
    <property type="entry name" value="Peptidase_M42"/>
    <property type="match status" value="1"/>
</dbReference>
<proteinExistence type="inferred from homology"/>
<sequence length="362" mass="39165">MKEKLRNQLKTLSQINGGSGQEQLVIKEILSQIEPFADEVSVDVKGNIIAVKKGHKEGPNVMLAAHTDEIGLVVKNILPNGFILFEKIGGVPDNLLPGRKVMVGKNNIPGVIGNKPGHLQSPQEASTVKPASQCYVDVAMFSREEVEAAGIRIGDQIIWTSDFMEMHNKDFIATKAIDDRLCCSIVLELFKNIKAEDFAGTLYGVFTVQEEVGLYGAETAAFRVPADYAIALDTIPCGDTPDVNTEVELPIRLNQGPGLSVADGVGIRFFSFIHPAVRRIIEEKADKLDVSLQEVAIVSGGYTTDSAALTHANGGIPVATLAVPRRYSHSPVELMSLNDAVDVYNIVEAVVKDNENAKISFI</sequence>
<name>A0AAF0BFV1_9ENTE</name>
<dbReference type="PANTHER" id="PTHR32481">
    <property type="entry name" value="AMINOPEPTIDASE"/>
    <property type="match status" value="1"/>
</dbReference>
<feature type="binding site" evidence="8">
    <location>
        <position position="211"/>
    </location>
    <ligand>
        <name>Zn(2+)</name>
        <dbReference type="ChEBI" id="CHEBI:29105"/>
        <label>2</label>
    </ligand>
</feature>
<dbReference type="SUPFAM" id="SSF53187">
    <property type="entry name" value="Zn-dependent exopeptidases"/>
    <property type="match status" value="1"/>
</dbReference>
<evidence type="ECO:0000256" key="3">
    <source>
        <dbReference type="ARBA" id="ARBA00022670"/>
    </source>
</evidence>
<dbReference type="EMBL" id="CP116507">
    <property type="protein sequence ID" value="WCG22354.1"/>
    <property type="molecule type" value="Genomic_DNA"/>
</dbReference>
<evidence type="ECO:0000256" key="4">
    <source>
        <dbReference type="ARBA" id="ARBA00022723"/>
    </source>
</evidence>
<dbReference type="AlphaFoldDB" id="A0AAF0BFV1"/>
<evidence type="ECO:0000256" key="6">
    <source>
        <dbReference type="PIRNR" id="PIRNR001123"/>
    </source>
</evidence>
<comment type="similarity">
    <text evidence="1 6">Belongs to the peptidase M42 family.</text>
</comment>
<dbReference type="InterPro" id="IPR023367">
    <property type="entry name" value="Peptidase_M42_dom2"/>
</dbReference>
<keyword evidence="2" id="KW-0031">Aminopeptidase</keyword>
<gene>
    <name evidence="9" type="ORF">PML95_08110</name>
</gene>
<feature type="binding site" evidence="8">
    <location>
        <position position="233"/>
    </location>
    <ligand>
        <name>Zn(2+)</name>
        <dbReference type="ChEBI" id="CHEBI:29105"/>
        <label>1</label>
    </ligand>
</feature>
<feature type="binding site" evidence="8">
    <location>
        <position position="329"/>
    </location>
    <ligand>
        <name>Zn(2+)</name>
        <dbReference type="ChEBI" id="CHEBI:29105"/>
        <label>2</label>
    </ligand>
</feature>
<dbReference type="Gene3D" id="2.40.30.40">
    <property type="entry name" value="Peptidase M42, domain 2"/>
    <property type="match status" value="1"/>
</dbReference>
<dbReference type="GO" id="GO:0046872">
    <property type="term" value="F:metal ion binding"/>
    <property type="evidence" value="ECO:0007669"/>
    <property type="project" value="UniProtKB-UniRule"/>
</dbReference>